<evidence type="ECO:0000256" key="1">
    <source>
        <dbReference type="ARBA" id="ARBA00010333"/>
    </source>
</evidence>
<dbReference type="PANTHER" id="PTHR30085">
    <property type="entry name" value="AMINO ACID ABC TRANSPORTER PERMEASE"/>
    <property type="match status" value="1"/>
</dbReference>
<accession>A0ABU8WC71</accession>
<name>A0ABU8WC71_9BURK</name>
<keyword evidence="3 4" id="KW-0732">Signal</keyword>
<reference evidence="6 7" key="1">
    <citation type="submission" date="2024-03" db="EMBL/GenBank/DDBJ databases">
        <title>Novel species of the genus Variovorax.</title>
        <authorList>
            <person name="Liu Q."/>
            <person name="Xin Y.-H."/>
        </authorList>
    </citation>
    <scope>NUCLEOTIDE SEQUENCE [LARGE SCALE GENOMIC DNA]</scope>
    <source>
        <strain evidence="6 7">KACC 18900</strain>
    </source>
</reference>
<dbReference type="Proteomes" id="UP001385892">
    <property type="component" value="Unassembled WGS sequence"/>
</dbReference>
<protein>
    <submittedName>
        <fullName evidence="6">Transporter substrate-binding domain-containing protein</fullName>
    </submittedName>
</protein>
<keyword evidence="7" id="KW-1185">Reference proteome</keyword>
<gene>
    <name evidence="6" type="ORF">WKW82_00465</name>
</gene>
<evidence type="ECO:0000259" key="5">
    <source>
        <dbReference type="SMART" id="SM00062"/>
    </source>
</evidence>
<dbReference type="InterPro" id="IPR001638">
    <property type="entry name" value="Solute-binding_3/MltF_N"/>
</dbReference>
<organism evidence="6 7">
    <name type="scientific">Variovorax rhizosphaerae</name>
    <dbReference type="NCBI Taxonomy" id="1836200"/>
    <lineage>
        <taxon>Bacteria</taxon>
        <taxon>Pseudomonadati</taxon>
        <taxon>Pseudomonadota</taxon>
        <taxon>Betaproteobacteria</taxon>
        <taxon>Burkholderiales</taxon>
        <taxon>Comamonadaceae</taxon>
        <taxon>Variovorax</taxon>
    </lineage>
</organism>
<dbReference type="SMART" id="SM00062">
    <property type="entry name" value="PBPb"/>
    <property type="match status" value="1"/>
</dbReference>
<sequence>MKSALPSISKWAGGLAGIVLAASAGAQVGNVLTPDLEEIARNGQIVIGVREDAMPFAFVDQDGVPKGYSVEICDRIAANLKRVLNRPNLRVRYNTMTVTTRALLVREKVVDMECGATSITSERMKEFAFSVGFGVDQALLISLKTNPAQSLEDLRAKGQKLVVTYDSSGEIWLRSRKEAGPLVEPVRNSTRAYFALVDKSATAYLGSGRVFLGEAMRRGGKLEDLYYTEVKGASDFEPIAVMMRLGRPGLKQVADDTILAMAKANELAPLYSKWFESPVSTRGQNLKVPIGPAWRAMITNPIDRPIDQ</sequence>
<keyword evidence="2" id="KW-0813">Transport</keyword>
<evidence type="ECO:0000256" key="2">
    <source>
        <dbReference type="ARBA" id="ARBA00022448"/>
    </source>
</evidence>
<proteinExistence type="inferred from homology"/>
<dbReference type="Gene3D" id="3.40.190.10">
    <property type="entry name" value="Periplasmic binding protein-like II"/>
    <property type="match status" value="2"/>
</dbReference>
<dbReference type="RefSeq" id="WP_340340289.1">
    <property type="nucleotide sequence ID" value="NZ_JBBKZT010000001.1"/>
</dbReference>
<feature type="domain" description="Solute-binding protein family 3/N-terminal" evidence="5">
    <location>
        <begin position="44"/>
        <end position="278"/>
    </location>
</feature>
<feature type="signal peptide" evidence="4">
    <location>
        <begin position="1"/>
        <end position="26"/>
    </location>
</feature>
<evidence type="ECO:0000256" key="3">
    <source>
        <dbReference type="ARBA" id="ARBA00022729"/>
    </source>
</evidence>
<comment type="similarity">
    <text evidence="1">Belongs to the bacterial solute-binding protein 3 family.</text>
</comment>
<dbReference type="PANTHER" id="PTHR30085:SF2">
    <property type="entry name" value="GLUTAMATE_ASPARTATE IMPORT SOLUTE-BINDING PROTEIN"/>
    <property type="match status" value="1"/>
</dbReference>
<comment type="caution">
    <text evidence="6">The sequence shown here is derived from an EMBL/GenBank/DDBJ whole genome shotgun (WGS) entry which is preliminary data.</text>
</comment>
<evidence type="ECO:0000313" key="6">
    <source>
        <dbReference type="EMBL" id="MEJ8845102.1"/>
    </source>
</evidence>
<dbReference type="EMBL" id="JBBKZT010000001">
    <property type="protein sequence ID" value="MEJ8845102.1"/>
    <property type="molecule type" value="Genomic_DNA"/>
</dbReference>
<evidence type="ECO:0000256" key="4">
    <source>
        <dbReference type="SAM" id="SignalP"/>
    </source>
</evidence>
<dbReference type="SUPFAM" id="SSF53850">
    <property type="entry name" value="Periplasmic binding protein-like II"/>
    <property type="match status" value="1"/>
</dbReference>
<feature type="chain" id="PRO_5046867317" evidence="4">
    <location>
        <begin position="27"/>
        <end position="308"/>
    </location>
</feature>
<dbReference type="InterPro" id="IPR051455">
    <property type="entry name" value="Bact_solute-bind_prot3"/>
</dbReference>
<evidence type="ECO:0000313" key="7">
    <source>
        <dbReference type="Proteomes" id="UP001385892"/>
    </source>
</evidence>
<dbReference type="Pfam" id="PF00497">
    <property type="entry name" value="SBP_bac_3"/>
    <property type="match status" value="1"/>
</dbReference>